<dbReference type="InParanoid" id="A0A1I4GHY0"/>
<dbReference type="OrthoDB" id="147178at2"/>
<dbReference type="Gene3D" id="2.102.10.10">
    <property type="entry name" value="Rieske [2Fe-2S] iron-sulphur domain"/>
    <property type="match status" value="1"/>
</dbReference>
<proteinExistence type="predicted"/>
<evidence type="ECO:0000259" key="5">
    <source>
        <dbReference type="PROSITE" id="PS51296"/>
    </source>
</evidence>
<dbReference type="AlphaFoldDB" id="A0A1I4GHY0"/>
<keyword evidence="2" id="KW-0479">Metal-binding</keyword>
<dbReference type="STRING" id="504800.SAMN04488085_10922"/>
<dbReference type="InterPro" id="IPR017941">
    <property type="entry name" value="Rieske_2Fe-2S"/>
</dbReference>
<dbReference type="GO" id="GO:0004497">
    <property type="term" value="F:monooxygenase activity"/>
    <property type="evidence" value="ECO:0007669"/>
    <property type="project" value="UniProtKB-ARBA"/>
</dbReference>
<dbReference type="Proteomes" id="UP000199152">
    <property type="component" value="Unassembled WGS sequence"/>
</dbReference>
<keyword evidence="6" id="KW-0223">Dioxygenase</keyword>
<organism evidence="6 7">
    <name type="scientific">Geodermatophilus ruber</name>
    <dbReference type="NCBI Taxonomy" id="504800"/>
    <lineage>
        <taxon>Bacteria</taxon>
        <taxon>Bacillati</taxon>
        <taxon>Actinomycetota</taxon>
        <taxon>Actinomycetes</taxon>
        <taxon>Geodermatophilales</taxon>
        <taxon>Geodermatophilaceae</taxon>
        <taxon>Geodermatophilus</taxon>
    </lineage>
</organism>
<name>A0A1I4GHY0_9ACTN</name>
<dbReference type="GO" id="GO:0046872">
    <property type="term" value="F:metal ion binding"/>
    <property type="evidence" value="ECO:0007669"/>
    <property type="project" value="UniProtKB-KW"/>
</dbReference>
<evidence type="ECO:0000256" key="1">
    <source>
        <dbReference type="ARBA" id="ARBA00022714"/>
    </source>
</evidence>
<keyword evidence="6" id="KW-0560">Oxidoreductase</keyword>
<evidence type="ECO:0000256" key="2">
    <source>
        <dbReference type="ARBA" id="ARBA00022723"/>
    </source>
</evidence>
<evidence type="ECO:0000256" key="3">
    <source>
        <dbReference type="ARBA" id="ARBA00023004"/>
    </source>
</evidence>
<dbReference type="GO" id="GO:0016705">
    <property type="term" value="F:oxidoreductase activity, acting on paired donors, with incorporation or reduction of molecular oxygen"/>
    <property type="evidence" value="ECO:0007669"/>
    <property type="project" value="UniProtKB-ARBA"/>
</dbReference>
<dbReference type="InterPro" id="IPR036922">
    <property type="entry name" value="Rieske_2Fe-2S_sf"/>
</dbReference>
<dbReference type="PROSITE" id="PS51296">
    <property type="entry name" value="RIESKE"/>
    <property type="match status" value="1"/>
</dbReference>
<sequence>MAWVRACSVTDIEPGEAVVVDVDPPLAVFNVDGEFLAAADTCTHGASSLADGYIDGAEVECAWHFAKFCLRTGKALTLPATEAIATYAVRVEDDAVFVDV</sequence>
<dbReference type="CDD" id="cd03528">
    <property type="entry name" value="Rieske_RO_ferredoxin"/>
    <property type="match status" value="1"/>
</dbReference>
<keyword evidence="1" id="KW-0001">2Fe-2S</keyword>
<protein>
    <submittedName>
        <fullName evidence="6">Phenylpropionate dioxygenase ferredoxin subunit</fullName>
    </submittedName>
</protein>
<dbReference type="PANTHER" id="PTHR21496:SF23">
    <property type="entry name" value="3-PHENYLPROPIONATE_CINNAMIC ACID DIOXYGENASE FERREDOXIN SUBUNIT"/>
    <property type="match status" value="1"/>
</dbReference>
<gene>
    <name evidence="6" type="ORF">SAMN04488085_10922</name>
</gene>
<dbReference type="EMBL" id="FOSW01000009">
    <property type="protein sequence ID" value="SFL29684.1"/>
    <property type="molecule type" value="Genomic_DNA"/>
</dbReference>
<evidence type="ECO:0000256" key="4">
    <source>
        <dbReference type="ARBA" id="ARBA00023014"/>
    </source>
</evidence>
<evidence type="ECO:0000313" key="6">
    <source>
        <dbReference type="EMBL" id="SFL29684.1"/>
    </source>
</evidence>
<dbReference type="RefSeq" id="WP_091325999.1">
    <property type="nucleotide sequence ID" value="NZ_FOSW01000009.1"/>
</dbReference>
<feature type="domain" description="Rieske" evidence="5">
    <location>
        <begin position="4"/>
        <end position="98"/>
    </location>
</feature>
<dbReference type="NCBIfam" id="NF007422">
    <property type="entry name" value="PRK09965.1"/>
    <property type="match status" value="1"/>
</dbReference>
<accession>A0A1I4GHY0</accession>
<keyword evidence="7" id="KW-1185">Reference proteome</keyword>
<dbReference type="GO" id="GO:0051537">
    <property type="term" value="F:2 iron, 2 sulfur cluster binding"/>
    <property type="evidence" value="ECO:0007669"/>
    <property type="project" value="UniProtKB-KW"/>
</dbReference>
<keyword evidence="3" id="KW-0408">Iron</keyword>
<dbReference type="PANTHER" id="PTHR21496">
    <property type="entry name" value="FERREDOXIN-RELATED"/>
    <property type="match status" value="1"/>
</dbReference>
<keyword evidence="4" id="KW-0411">Iron-sulfur</keyword>
<dbReference type="Pfam" id="PF00355">
    <property type="entry name" value="Rieske"/>
    <property type="match status" value="1"/>
</dbReference>
<dbReference type="SUPFAM" id="SSF50022">
    <property type="entry name" value="ISP domain"/>
    <property type="match status" value="1"/>
</dbReference>
<dbReference type="GO" id="GO:0051213">
    <property type="term" value="F:dioxygenase activity"/>
    <property type="evidence" value="ECO:0007669"/>
    <property type="project" value="UniProtKB-KW"/>
</dbReference>
<reference evidence="6 7" key="1">
    <citation type="submission" date="2016-10" db="EMBL/GenBank/DDBJ databases">
        <authorList>
            <person name="de Groot N.N."/>
        </authorList>
    </citation>
    <scope>NUCLEOTIDE SEQUENCE [LARGE SCALE GENOMIC DNA]</scope>
    <source>
        <strain evidence="6 7">DSM 45317</strain>
    </source>
</reference>
<evidence type="ECO:0000313" key="7">
    <source>
        <dbReference type="Proteomes" id="UP000199152"/>
    </source>
</evidence>